<protein>
    <recommendedName>
        <fullName evidence="5">hydroxyacylglutathione hydrolase</fullName>
        <ecNumber evidence="5">3.1.2.6</ecNumber>
    </recommendedName>
    <alternativeName>
        <fullName evidence="9">Glyoxalase II</fullName>
    </alternativeName>
</protein>
<dbReference type="AlphaFoldDB" id="A0AAD5XLV1"/>
<dbReference type="InterPro" id="IPR017782">
    <property type="entry name" value="Hydroxyacylglutathione_Hdrlase"/>
</dbReference>
<accession>A0AAD5XLV1</accession>
<dbReference type="GO" id="GO:0004416">
    <property type="term" value="F:hydroxyacylglutathione hydrolase activity"/>
    <property type="evidence" value="ECO:0007669"/>
    <property type="project" value="UniProtKB-EC"/>
</dbReference>
<dbReference type="Pfam" id="PF16123">
    <property type="entry name" value="HAGH_C"/>
    <property type="match status" value="1"/>
</dbReference>
<comment type="catalytic activity">
    <reaction evidence="1">
        <text>an S-(2-hydroxyacyl)glutathione + H2O = a 2-hydroxy carboxylate + glutathione + H(+)</text>
        <dbReference type="Rhea" id="RHEA:21864"/>
        <dbReference type="ChEBI" id="CHEBI:15377"/>
        <dbReference type="ChEBI" id="CHEBI:15378"/>
        <dbReference type="ChEBI" id="CHEBI:57925"/>
        <dbReference type="ChEBI" id="CHEBI:58896"/>
        <dbReference type="ChEBI" id="CHEBI:71261"/>
        <dbReference type="EC" id="3.1.2.6"/>
    </reaction>
</comment>
<comment type="similarity">
    <text evidence="4">Belongs to the metallo-beta-lactamase superfamily. Glyoxalase II family.</text>
</comment>
<keyword evidence="8" id="KW-0862">Zinc</keyword>
<dbReference type="InterPro" id="IPR035680">
    <property type="entry name" value="Clx_II_MBL"/>
</dbReference>
<comment type="cofactor">
    <cofactor evidence="2">
        <name>Zn(2+)</name>
        <dbReference type="ChEBI" id="CHEBI:29105"/>
    </cofactor>
</comment>
<dbReference type="SMART" id="SM00849">
    <property type="entry name" value="Lactamase_B"/>
    <property type="match status" value="1"/>
</dbReference>
<reference evidence="11" key="1">
    <citation type="submission" date="2020-05" db="EMBL/GenBank/DDBJ databases">
        <title>Phylogenomic resolution of chytrid fungi.</title>
        <authorList>
            <person name="Stajich J.E."/>
            <person name="Amses K."/>
            <person name="Simmons R."/>
            <person name="Seto K."/>
            <person name="Myers J."/>
            <person name="Bonds A."/>
            <person name="Quandt C.A."/>
            <person name="Barry K."/>
            <person name="Liu P."/>
            <person name="Grigoriev I."/>
            <person name="Longcore J.E."/>
            <person name="James T.Y."/>
        </authorList>
    </citation>
    <scope>NUCLEOTIDE SEQUENCE</scope>
    <source>
        <strain evidence="11">JEL0379</strain>
    </source>
</reference>
<feature type="domain" description="Metallo-beta-lactamase" evidence="10">
    <location>
        <begin position="11"/>
        <end position="171"/>
    </location>
</feature>
<evidence type="ECO:0000313" key="12">
    <source>
        <dbReference type="Proteomes" id="UP001212152"/>
    </source>
</evidence>
<dbReference type="PANTHER" id="PTHR11935:SF94">
    <property type="entry name" value="TENZING NORGAY, ISOFORM C"/>
    <property type="match status" value="1"/>
</dbReference>
<organism evidence="11 12">
    <name type="scientific">Geranomyces variabilis</name>
    <dbReference type="NCBI Taxonomy" id="109894"/>
    <lineage>
        <taxon>Eukaryota</taxon>
        <taxon>Fungi</taxon>
        <taxon>Fungi incertae sedis</taxon>
        <taxon>Chytridiomycota</taxon>
        <taxon>Chytridiomycota incertae sedis</taxon>
        <taxon>Chytridiomycetes</taxon>
        <taxon>Spizellomycetales</taxon>
        <taxon>Powellomycetaceae</taxon>
        <taxon>Geranomyces</taxon>
    </lineage>
</organism>
<evidence type="ECO:0000259" key="10">
    <source>
        <dbReference type="SMART" id="SM00849"/>
    </source>
</evidence>
<dbReference type="EMBL" id="JADGJQ010000132">
    <property type="protein sequence ID" value="KAJ3167789.1"/>
    <property type="molecule type" value="Genomic_DNA"/>
</dbReference>
<keyword evidence="7" id="KW-0378">Hydrolase</keyword>
<comment type="caution">
    <text evidence="11">The sequence shown here is derived from an EMBL/GenBank/DDBJ whole genome shotgun (WGS) entry which is preliminary data.</text>
</comment>
<dbReference type="InterPro" id="IPR001279">
    <property type="entry name" value="Metallo-B-lactamas"/>
</dbReference>
<evidence type="ECO:0000256" key="9">
    <source>
        <dbReference type="ARBA" id="ARBA00031044"/>
    </source>
</evidence>
<gene>
    <name evidence="11" type="ORF">HDU87_001452</name>
</gene>
<name>A0AAD5XLV1_9FUNG</name>
<comment type="pathway">
    <text evidence="3">Secondary metabolite metabolism; methylglyoxal degradation; (R)-lactate from methylglyoxal: step 2/2.</text>
</comment>
<evidence type="ECO:0000256" key="6">
    <source>
        <dbReference type="ARBA" id="ARBA00022723"/>
    </source>
</evidence>
<keyword evidence="12" id="KW-1185">Reference proteome</keyword>
<evidence type="ECO:0000256" key="8">
    <source>
        <dbReference type="ARBA" id="ARBA00022833"/>
    </source>
</evidence>
<dbReference type="Proteomes" id="UP001212152">
    <property type="component" value="Unassembled WGS sequence"/>
</dbReference>
<evidence type="ECO:0000256" key="2">
    <source>
        <dbReference type="ARBA" id="ARBA00001947"/>
    </source>
</evidence>
<evidence type="ECO:0000256" key="7">
    <source>
        <dbReference type="ARBA" id="ARBA00022801"/>
    </source>
</evidence>
<dbReference type="PANTHER" id="PTHR11935">
    <property type="entry name" value="BETA LACTAMASE DOMAIN"/>
    <property type="match status" value="1"/>
</dbReference>
<dbReference type="EC" id="3.1.2.6" evidence="5"/>
<evidence type="ECO:0000256" key="5">
    <source>
        <dbReference type="ARBA" id="ARBA00011917"/>
    </source>
</evidence>
<dbReference type="Gene3D" id="3.60.15.10">
    <property type="entry name" value="Ribonuclease Z/Hydroxyacylglutathione hydrolase-like"/>
    <property type="match status" value="1"/>
</dbReference>
<dbReference type="Pfam" id="PF00753">
    <property type="entry name" value="Lactamase_B"/>
    <property type="match status" value="1"/>
</dbReference>
<dbReference type="NCBIfam" id="TIGR03413">
    <property type="entry name" value="GSH_gloB"/>
    <property type="match status" value="1"/>
</dbReference>
<evidence type="ECO:0000313" key="11">
    <source>
        <dbReference type="EMBL" id="KAJ3167789.1"/>
    </source>
</evidence>
<dbReference type="CDD" id="cd07723">
    <property type="entry name" value="hydroxyacylglutathione_hydrolase_MBL-fold"/>
    <property type="match status" value="1"/>
</dbReference>
<dbReference type="GO" id="GO:0019243">
    <property type="term" value="P:methylglyoxal catabolic process to D-lactate via S-lactoyl-glutathione"/>
    <property type="evidence" value="ECO:0007669"/>
    <property type="project" value="InterPro"/>
</dbReference>
<dbReference type="HAMAP" id="MF_01374">
    <property type="entry name" value="Glyoxalase_2"/>
    <property type="match status" value="1"/>
</dbReference>
<dbReference type="InterPro" id="IPR032282">
    <property type="entry name" value="HAGH_C"/>
</dbReference>
<evidence type="ECO:0000256" key="4">
    <source>
        <dbReference type="ARBA" id="ARBA00006759"/>
    </source>
</evidence>
<dbReference type="GO" id="GO:0046872">
    <property type="term" value="F:metal ion binding"/>
    <property type="evidence" value="ECO:0007669"/>
    <property type="project" value="UniProtKB-KW"/>
</dbReference>
<sequence>MRITPVPCLGDNYAYICEDSKGTAFVVDPVEPPKVLSKAKWLNAKIAALLTTHHHADHSGGNAAFVAAVPNIPVYGSDSRIPALTNVVKDGESFSIGALEIRSLFTPCHTSGSVCFYVQDGDTGEKAVFTGDTLFVGGCGRFFEGTAEQMQKSLNSVLASLPDDTAVYCGHEYTKSNLKFAAHVDPANPGVRAKADWCESNACTVPSSIGDEKKFNPFMRVGDAAIKKQLGLPESASDVEVMGALRSAKDKFRG</sequence>
<evidence type="ECO:0000256" key="3">
    <source>
        <dbReference type="ARBA" id="ARBA00004963"/>
    </source>
</evidence>
<keyword evidence="6" id="KW-0479">Metal-binding</keyword>
<evidence type="ECO:0000256" key="1">
    <source>
        <dbReference type="ARBA" id="ARBA00001623"/>
    </source>
</evidence>
<dbReference type="InterPro" id="IPR036866">
    <property type="entry name" value="RibonucZ/Hydroxyglut_hydro"/>
</dbReference>
<proteinExistence type="inferred from homology"/>
<dbReference type="PIRSF" id="PIRSF005457">
    <property type="entry name" value="Glx"/>
    <property type="match status" value="1"/>
</dbReference>
<dbReference type="SUPFAM" id="SSF56281">
    <property type="entry name" value="Metallo-hydrolase/oxidoreductase"/>
    <property type="match status" value="1"/>
</dbReference>